<dbReference type="Pfam" id="PF00903">
    <property type="entry name" value="Glyoxalase"/>
    <property type="match status" value="1"/>
</dbReference>
<comment type="caution">
    <text evidence="2">The sequence shown here is derived from an EMBL/GenBank/DDBJ whole genome shotgun (WGS) entry which is preliminary data.</text>
</comment>
<dbReference type="Proteomes" id="UP000638648">
    <property type="component" value="Unassembled WGS sequence"/>
</dbReference>
<keyword evidence="2" id="KW-0456">Lyase</keyword>
<evidence type="ECO:0000259" key="1">
    <source>
        <dbReference type="PROSITE" id="PS51819"/>
    </source>
</evidence>
<keyword evidence="3" id="KW-1185">Reference proteome</keyword>
<dbReference type="Gene3D" id="3.10.180.10">
    <property type="entry name" value="2,3-Dihydroxybiphenyl 1,2-Dioxygenase, domain 1"/>
    <property type="match status" value="1"/>
</dbReference>
<dbReference type="GO" id="GO:0016829">
    <property type="term" value="F:lyase activity"/>
    <property type="evidence" value="ECO:0007669"/>
    <property type="project" value="UniProtKB-KW"/>
</dbReference>
<dbReference type="PROSITE" id="PS51819">
    <property type="entry name" value="VOC"/>
    <property type="match status" value="1"/>
</dbReference>
<sequence length="127" mass="13793">MTTITDVRTIGITVADQDRALRFYRDTLGFEVRLDGMAGKMRWLEVAPPGAVVSLALTASTGEASSRRETGIRFVVPDATAEHASLRRSGVSLGELLEWPGVPPMFTFDDPDGNQFVVVEQVEEAAP</sequence>
<dbReference type="AlphaFoldDB" id="A0A927R638"/>
<accession>A0A927R638</accession>
<dbReference type="PANTHER" id="PTHR36437">
    <property type="entry name" value="GLYOXALASE/BLEOMYCIN RESISTANCE PROTEIN/DIOXYGENASE"/>
    <property type="match status" value="1"/>
</dbReference>
<feature type="domain" description="VOC" evidence="1">
    <location>
        <begin position="6"/>
        <end position="121"/>
    </location>
</feature>
<dbReference type="InterPro" id="IPR004360">
    <property type="entry name" value="Glyas_Fos-R_dOase_dom"/>
</dbReference>
<dbReference type="InterPro" id="IPR029068">
    <property type="entry name" value="Glyas_Bleomycin-R_OHBP_Dase"/>
</dbReference>
<dbReference type="RefSeq" id="WP_192748680.1">
    <property type="nucleotide sequence ID" value="NZ_BAABJL010000220.1"/>
</dbReference>
<organism evidence="2 3">
    <name type="scientific">Actinopolymorpha pittospori</name>
    <dbReference type="NCBI Taxonomy" id="648752"/>
    <lineage>
        <taxon>Bacteria</taxon>
        <taxon>Bacillati</taxon>
        <taxon>Actinomycetota</taxon>
        <taxon>Actinomycetes</taxon>
        <taxon>Propionibacteriales</taxon>
        <taxon>Actinopolymorphaceae</taxon>
        <taxon>Actinopolymorpha</taxon>
    </lineage>
</organism>
<protein>
    <submittedName>
        <fullName evidence="2">Enzyme related to lactoylglutathione lyase</fullName>
    </submittedName>
</protein>
<dbReference type="SUPFAM" id="SSF54593">
    <property type="entry name" value="Glyoxalase/Bleomycin resistance protein/Dihydroxybiphenyl dioxygenase"/>
    <property type="match status" value="1"/>
</dbReference>
<dbReference type="EMBL" id="JADBEM010000001">
    <property type="protein sequence ID" value="MBE1604022.1"/>
    <property type="molecule type" value="Genomic_DNA"/>
</dbReference>
<gene>
    <name evidence="2" type="ORF">HEB94_000870</name>
</gene>
<evidence type="ECO:0000313" key="2">
    <source>
        <dbReference type="EMBL" id="MBE1604022.1"/>
    </source>
</evidence>
<name>A0A927R638_9ACTN</name>
<reference evidence="2" key="1">
    <citation type="submission" date="2020-10" db="EMBL/GenBank/DDBJ databases">
        <title>Sequencing the genomes of 1000 actinobacteria strains.</title>
        <authorList>
            <person name="Klenk H.-P."/>
        </authorList>
    </citation>
    <scope>NUCLEOTIDE SEQUENCE</scope>
    <source>
        <strain evidence="2">DSM 45354</strain>
    </source>
</reference>
<dbReference type="InterPro" id="IPR037523">
    <property type="entry name" value="VOC_core"/>
</dbReference>
<proteinExistence type="predicted"/>
<dbReference type="PANTHER" id="PTHR36437:SF2">
    <property type="entry name" value="GLYOXALASE_BLEOMYCIN RESISTANCE PROTEIN_DIOXYGENASE"/>
    <property type="match status" value="1"/>
</dbReference>
<evidence type="ECO:0000313" key="3">
    <source>
        <dbReference type="Proteomes" id="UP000638648"/>
    </source>
</evidence>